<keyword evidence="1" id="KW-0812">Transmembrane</keyword>
<evidence type="ECO:0000259" key="2">
    <source>
        <dbReference type="Pfam" id="PF13828"/>
    </source>
</evidence>
<name>A0A449A8S2_9BACT</name>
<dbReference type="RefSeq" id="WP_129687558.1">
    <property type="nucleotide sequence ID" value="NZ_LR214970.1"/>
</dbReference>
<proteinExistence type="predicted"/>
<keyword evidence="1" id="KW-0472">Membrane</keyword>
<dbReference type="AlphaFoldDB" id="A0A449A8S2"/>
<keyword evidence="1" id="KW-1133">Transmembrane helix</keyword>
<dbReference type="Proteomes" id="UP000290942">
    <property type="component" value="Chromosome"/>
</dbReference>
<evidence type="ECO:0000313" key="4">
    <source>
        <dbReference type="Proteomes" id="UP000290942"/>
    </source>
</evidence>
<dbReference type="EMBL" id="LR214970">
    <property type="protein sequence ID" value="VEU60624.1"/>
    <property type="molecule type" value="Genomic_DNA"/>
</dbReference>
<feature type="domain" description="DUF4190" evidence="2">
    <location>
        <begin position="55"/>
        <end position="110"/>
    </location>
</feature>
<reference evidence="3 4" key="1">
    <citation type="submission" date="2019-01" db="EMBL/GenBank/DDBJ databases">
        <authorList>
            <consortium name="Pathogen Informatics"/>
        </authorList>
    </citation>
    <scope>NUCLEOTIDE SEQUENCE [LARGE SCALE GENOMIC DNA]</scope>
    <source>
        <strain evidence="3 4">NCTC10122</strain>
    </source>
</reference>
<dbReference type="Pfam" id="PF13828">
    <property type="entry name" value="DUF4190"/>
    <property type="match status" value="1"/>
</dbReference>
<gene>
    <name evidence="3" type="ORF">NCTC10122_00220</name>
</gene>
<evidence type="ECO:0000313" key="3">
    <source>
        <dbReference type="EMBL" id="VEU60624.1"/>
    </source>
</evidence>
<feature type="transmembrane region" description="Helical" evidence="1">
    <location>
        <begin position="92"/>
        <end position="115"/>
    </location>
</feature>
<organism evidence="3 4">
    <name type="scientific">Mycoplasmopsis bovigenitalium</name>
    <dbReference type="NCBI Taxonomy" id="2112"/>
    <lineage>
        <taxon>Bacteria</taxon>
        <taxon>Bacillati</taxon>
        <taxon>Mycoplasmatota</taxon>
        <taxon>Mycoplasmoidales</taxon>
        <taxon>Metamycoplasmataceae</taxon>
        <taxon>Mycoplasmopsis</taxon>
    </lineage>
</organism>
<sequence>MNFYFCESCDKKFTENIVNCPDCNAALKEKTSEQNIMSSNNQSEQKPVSNDSNGLAIAGLVLSVIGFSVIGLILSCLGYSSSKKRNDNGKSLALAGIIISSISIAISVILVFLWIGGTAAGIVLASTGKI</sequence>
<protein>
    <recommendedName>
        <fullName evidence="2">DUF4190 domain-containing protein</fullName>
    </recommendedName>
</protein>
<accession>A0A449A8S2</accession>
<dbReference type="InterPro" id="IPR025241">
    <property type="entry name" value="DUF4190"/>
</dbReference>
<feature type="transmembrane region" description="Helical" evidence="1">
    <location>
        <begin position="55"/>
        <end position="80"/>
    </location>
</feature>
<evidence type="ECO:0000256" key="1">
    <source>
        <dbReference type="SAM" id="Phobius"/>
    </source>
</evidence>